<dbReference type="SUPFAM" id="SSF75704">
    <property type="entry name" value="Mitotic arrest deficient-like 1, Mad1"/>
    <property type="match status" value="1"/>
</dbReference>
<dbReference type="PANTHER" id="PTHR23168">
    <property type="entry name" value="MITOTIC SPINDLE ASSEMBLY CHECKPOINT PROTEIN MAD1 MITOTIC ARREST DEFICIENT-LIKE PROTEIN 1"/>
    <property type="match status" value="1"/>
</dbReference>
<evidence type="ECO:0000256" key="19">
    <source>
        <dbReference type="ARBA" id="ARBA00023328"/>
    </source>
</evidence>
<keyword evidence="15 23" id="KW-0175">Coiled coil</keyword>
<evidence type="ECO:0000256" key="20">
    <source>
        <dbReference type="ARBA" id="ARBA00053509"/>
    </source>
</evidence>
<accession>A6K1T2</accession>
<keyword evidence="17" id="KW-0539">Nucleus</keyword>
<dbReference type="Proteomes" id="UP000234681">
    <property type="component" value="Chromosome 12"/>
</dbReference>
<evidence type="ECO:0000256" key="1">
    <source>
        <dbReference type="ARBA" id="ARBA00004259"/>
    </source>
</evidence>
<dbReference type="GO" id="GO:1990728">
    <property type="term" value="C:mitotic spindle assembly checkpoint MAD1-MAD2 complex"/>
    <property type="evidence" value="ECO:0007669"/>
    <property type="project" value="UniProtKB-ARBA"/>
</dbReference>
<comment type="function">
    <text evidence="20">Component of the spindle-assembly checkpoint that prevents the onset of anaphase until all chromosomes are properly aligned at the metaphase plate. Forms a heterotetrameric complex with the closed conformation form of MAD2L1 (C-MAD2) at unattached kinetochores during prometaphase, recruits an open conformation of MAD2L1 (O-MAD2) and promotes the conversion of O-MAD2 to C-MAD2, which ensures mitotic checkpoint signaling.</text>
</comment>
<dbReference type="GO" id="GO:0000776">
    <property type="term" value="C:kinetochore"/>
    <property type="evidence" value="ECO:0007669"/>
    <property type="project" value="UniProtKB-KW"/>
</dbReference>
<feature type="coiled-coil region" evidence="23">
    <location>
        <begin position="93"/>
        <end position="320"/>
    </location>
</feature>
<evidence type="ECO:0000256" key="2">
    <source>
        <dbReference type="ARBA" id="ARBA00004300"/>
    </source>
</evidence>
<dbReference type="GO" id="GO:0005635">
    <property type="term" value="C:nuclear envelope"/>
    <property type="evidence" value="ECO:0007669"/>
    <property type="project" value="UniProtKB-SubCell"/>
</dbReference>
<evidence type="ECO:0000256" key="6">
    <source>
        <dbReference type="ARBA" id="ARBA00022454"/>
    </source>
</evidence>
<dbReference type="GO" id="GO:0000922">
    <property type="term" value="C:spindle pole"/>
    <property type="evidence" value="ECO:0007669"/>
    <property type="project" value="UniProtKB-SubCell"/>
</dbReference>
<dbReference type="RGD" id="1596881">
    <property type="gene designation" value="Mad1l1"/>
</dbReference>
<keyword evidence="11" id="KW-0498">Mitosis</keyword>
<keyword evidence="9" id="KW-0597">Phosphoprotein</keyword>
<keyword evidence="8" id="KW-1017">Isopeptide bond</keyword>
<evidence type="ECO:0000256" key="12">
    <source>
        <dbReference type="ARBA" id="ARBA00022838"/>
    </source>
</evidence>
<dbReference type="GO" id="GO:0007094">
    <property type="term" value="P:mitotic spindle assembly checkpoint signaling"/>
    <property type="evidence" value="ECO:0007669"/>
    <property type="project" value="InterPro"/>
</dbReference>
<evidence type="ECO:0000256" key="22">
    <source>
        <dbReference type="ARBA" id="ARBA00075803"/>
    </source>
</evidence>
<dbReference type="InterPro" id="IPR008672">
    <property type="entry name" value="Mad1"/>
</dbReference>
<keyword evidence="12" id="KW-0995">Kinetochore</keyword>
<evidence type="ECO:0000256" key="4">
    <source>
        <dbReference type="ARBA" id="ARBA00004647"/>
    </source>
</evidence>
<name>A6K1T2_RAT</name>
<keyword evidence="16" id="KW-0206">Cytoskeleton</keyword>
<organism evidence="24">
    <name type="scientific">Rattus norvegicus</name>
    <name type="common">Rat</name>
    <dbReference type="NCBI Taxonomy" id="10116"/>
    <lineage>
        <taxon>Eukaryota</taxon>
        <taxon>Metazoa</taxon>
        <taxon>Chordata</taxon>
        <taxon>Craniata</taxon>
        <taxon>Vertebrata</taxon>
        <taxon>Euteleostomi</taxon>
        <taxon>Mammalia</taxon>
        <taxon>Eutheria</taxon>
        <taxon>Euarchontoglires</taxon>
        <taxon>Glires</taxon>
        <taxon>Rodentia</taxon>
        <taxon>Myomorpha</taxon>
        <taxon>Muroidea</taxon>
        <taxon>Muridae</taxon>
        <taxon>Murinae</taxon>
        <taxon>Rattus</taxon>
    </lineage>
</organism>
<dbReference type="Gene3D" id="3.30.457.60">
    <property type="match status" value="1"/>
</dbReference>
<evidence type="ECO:0000256" key="7">
    <source>
        <dbReference type="ARBA" id="ARBA00022490"/>
    </source>
</evidence>
<gene>
    <name evidence="25" type="primary">Mad1l1</name>
    <name evidence="24" type="ORF">rCG_42782</name>
</gene>
<feature type="coiled-coil region" evidence="23">
    <location>
        <begin position="456"/>
        <end position="627"/>
    </location>
</feature>
<evidence type="ECO:0000256" key="17">
    <source>
        <dbReference type="ARBA" id="ARBA00023242"/>
    </source>
</evidence>
<reference evidence="24" key="2">
    <citation type="submission" date="2005-07" db="EMBL/GenBank/DDBJ databases">
        <authorList>
            <person name="Mural R.J."/>
            <person name="Li P.W."/>
            <person name="Adams M.D."/>
            <person name="Amanatides P.G."/>
            <person name="Baden-Tillson H."/>
            <person name="Barnstead M."/>
            <person name="Chin S.H."/>
            <person name="Dew I."/>
            <person name="Evans C.A."/>
            <person name="Ferriera S."/>
            <person name="Flanigan M."/>
            <person name="Fosler C."/>
            <person name="Glodek A."/>
            <person name="Gu Z."/>
            <person name="Holt R.A."/>
            <person name="Jennings D."/>
            <person name="Kraft C.L."/>
            <person name="Lu F."/>
            <person name="Nguyen T."/>
            <person name="Nusskern D.R."/>
            <person name="Pfannkoch C.M."/>
            <person name="Sitter C."/>
            <person name="Sutton G.G."/>
            <person name="Venter J.C."/>
            <person name="Wang Z."/>
            <person name="Woodage T."/>
            <person name="Zheng X.H."/>
            <person name="Zhong F."/>
        </authorList>
    </citation>
    <scope>NUCLEOTIDE SEQUENCE</scope>
    <source>
        <strain evidence="24">BN</strain>
    </source>
</reference>
<evidence type="ECO:0000313" key="25">
    <source>
        <dbReference type="RGD" id="1596881"/>
    </source>
</evidence>
<proteinExistence type="inferred from homology"/>
<dbReference type="FunFam" id="3.30.457.60:FF:000002">
    <property type="entry name" value="Mitotic spindle assembly checkpoint protein MAD1"/>
    <property type="match status" value="1"/>
</dbReference>
<comment type="similarity">
    <text evidence="5">Belongs to the MAD1 family.</text>
</comment>
<protein>
    <recommendedName>
        <fullName evidence="21">Mitotic spindle assembly checkpoint protein MAD1</fullName>
    </recommendedName>
    <alternativeName>
        <fullName evidence="22">Mitotic arrest deficient 1-like protein 1</fullName>
    </alternativeName>
</protein>
<keyword evidence="6" id="KW-0158">Chromosome</keyword>
<dbReference type="RefSeq" id="NP_001102857.1">
    <property type="nucleotide sequence ID" value="NM_001109387.1"/>
</dbReference>
<dbReference type="OrthoDB" id="331602at2759"/>
<dbReference type="CTD" id="8379"/>
<dbReference type="AlphaFoldDB" id="A6K1T2"/>
<keyword evidence="13" id="KW-0832">Ubl conjugation</keyword>
<dbReference type="GeneID" id="680006"/>
<dbReference type="Pfam" id="PF05557">
    <property type="entry name" value="MAD"/>
    <property type="match status" value="1"/>
</dbReference>
<dbReference type="GO" id="GO:0051301">
    <property type="term" value="P:cell division"/>
    <property type="evidence" value="ECO:0007669"/>
    <property type="project" value="UniProtKB-KW"/>
</dbReference>
<feature type="coiled-coil region" evidence="23">
    <location>
        <begin position="359"/>
        <end position="407"/>
    </location>
</feature>
<keyword evidence="7" id="KW-0963">Cytoplasm</keyword>
<dbReference type="SMR" id="A6K1T2"/>
<comment type="subcellular location">
    <subcellularLocation>
        <location evidence="3">Chromosome</location>
        <location evidence="3">Centromere</location>
        <location evidence="3">Kinetochore</location>
    </subcellularLocation>
    <subcellularLocation>
        <location evidence="2">Cytoplasm</location>
        <location evidence="2">Cytoskeleton</location>
        <location evidence="2">Microtubule organizing center</location>
        <location evidence="2">Centrosome</location>
    </subcellularLocation>
    <subcellularLocation>
        <location evidence="4">Cytoplasm</location>
        <location evidence="4">Cytoskeleton</location>
        <location evidence="4">Spindle pole</location>
    </subcellularLocation>
    <subcellularLocation>
        <location evidence="1">Nucleus envelope</location>
    </subcellularLocation>
</comment>
<keyword evidence="14" id="KW-0007">Acetylation</keyword>
<evidence type="ECO:0000313" key="24">
    <source>
        <dbReference type="EMBL" id="EDL89740.1"/>
    </source>
</evidence>
<evidence type="ECO:0000256" key="15">
    <source>
        <dbReference type="ARBA" id="ARBA00023054"/>
    </source>
</evidence>
<evidence type="ECO:0000256" key="11">
    <source>
        <dbReference type="ARBA" id="ARBA00022776"/>
    </source>
</evidence>
<evidence type="ECO:0000256" key="23">
    <source>
        <dbReference type="SAM" id="Coils"/>
    </source>
</evidence>
<keyword evidence="18" id="KW-0131">Cell cycle</keyword>
<dbReference type="Gene3D" id="6.10.250.90">
    <property type="match status" value="1"/>
</dbReference>
<evidence type="ECO:0000256" key="8">
    <source>
        <dbReference type="ARBA" id="ARBA00022499"/>
    </source>
</evidence>
<dbReference type="Gene3D" id="1.20.5.170">
    <property type="match status" value="1"/>
</dbReference>
<evidence type="ECO:0000256" key="14">
    <source>
        <dbReference type="ARBA" id="ARBA00022990"/>
    </source>
</evidence>
<dbReference type="GO" id="GO:0005813">
    <property type="term" value="C:centrosome"/>
    <property type="evidence" value="ECO:0007669"/>
    <property type="project" value="UniProtKB-SubCell"/>
</dbReference>
<sequence>MEDLGENTTVLSTLRSLNNFISQRMEGASGLDVSTSASGSLQKQYEQNMQLEERAEQIRSKSYLIQVEREKMQMELSHKRARVELERAASTNARNYEREVDRNQELLARIRQLQEREAAAEEKMREQLERHRLCKQSLDAASQQLREREDGLAAARETISSLKGRVSELQLSAMDQKVQVKRLESEKQELKEQLELQQRKWQEANQKIQELQASQEERTDQEQKIKDLEQKLCLQEQDAAVVKSMKSELLRLPRMERELKRLREENTHLREMRETNGLLTEELEGLQRKLGRQEKMQEALVDLELEKEKLLAKLQSWEKLDQTMGLNLRTPEDLSRFVIELQQRELALKEKNSSITSSARGLEKAQQQLQDEVRQVNAQLLEERKKRETHEALARRLQKRNALLTKERDGMRAILGSYDSELTQAEYSPQLTQRMWEAEDMVQKVHAHSSEMEAQLSQALEELGVQKQRADTLEMELKMLRAQTSSAEASFPFCKEEVDALRLKVEELEGERSRLEQEKQALEMQMERLTLQGDYNQSRTKVLHMSLNPASMARQRQREDHDRLQEECERLRGLVHALERGGPIPADLEAASSLPSSKEVAELRKQVESAELKNQRLKEVFQTKIQEFRKVCYTLTGYQIDVTTESQYRLTSRYAEHQTDCLIFKATGPSGSKMQLLETEFSRSVPELIELHLLQQDSIPAFLSALTIELFSRQTSV</sequence>
<dbReference type="GO" id="GO:1990706">
    <property type="term" value="C:MAD1 complex"/>
    <property type="evidence" value="ECO:0007669"/>
    <property type="project" value="UniProtKB-ARBA"/>
</dbReference>
<dbReference type="EMBL" id="CH474012">
    <property type="protein sequence ID" value="EDL89740.1"/>
    <property type="molecule type" value="Genomic_DNA"/>
</dbReference>
<evidence type="ECO:0000256" key="16">
    <source>
        <dbReference type="ARBA" id="ARBA00023212"/>
    </source>
</evidence>
<evidence type="ECO:0000256" key="3">
    <source>
        <dbReference type="ARBA" id="ARBA00004629"/>
    </source>
</evidence>
<dbReference type="FunFam" id="1.20.5.170:FF:000051">
    <property type="entry name" value="mitotic spindle assembly checkpoint protein MAD1"/>
    <property type="match status" value="1"/>
</dbReference>
<dbReference type="KEGG" id="rno:680006"/>
<reference evidence="24" key="1">
    <citation type="journal article" date="2005" name="Genome Res.">
        <title>Gene and alternative splicing annotation with AIR.</title>
        <authorList>
            <person name="Florea L."/>
            <person name="Di Francesco V."/>
            <person name="Miller J."/>
            <person name="Turner R."/>
            <person name="Yao A."/>
            <person name="Harris M."/>
            <person name="Walenz B."/>
            <person name="Mobarry C."/>
            <person name="Merkulov G.V."/>
            <person name="Charlab R."/>
            <person name="Dew I."/>
            <person name="Deng Z."/>
            <person name="Istrail S."/>
            <person name="Li P."/>
            <person name="Sutton G."/>
        </authorList>
    </citation>
    <scope>NUCLEOTIDE SEQUENCE</scope>
    <source>
        <strain evidence="24">BN</strain>
    </source>
</reference>
<evidence type="ECO:0000256" key="21">
    <source>
        <dbReference type="ARBA" id="ARBA00073985"/>
    </source>
</evidence>
<keyword evidence="10" id="KW-0132">Cell division</keyword>
<dbReference type="AGR" id="RGD:1596881"/>
<evidence type="ECO:0000256" key="13">
    <source>
        <dbReference type="ARBA" id="ARBA00022843"/>
    </source>
</evidence>
<dbReference type="PANTHER" id="PTHR23168:SF0">
    <property type="entry name" value="MITOTIC SPINDLE ASSEMBLY CHECKPOINT PROTEIN MAD1"/>
    <property type="match status" value="1"/>
</dbReference>
<evidence type="ECO:0000256" key="18">
    <source>
        <dbReference type="ARBA" id="ARBA00023306"/>
    </source>
</evidence>
<evidence type="ECO:0000256" key="5">
    <source>
        <dbReference type="ARBA" id="ARBA00008029"/>
    </source>
</evidence>
<evidence type="ECO:0000256" key="9">
    <source>
        <dbReference type="ARBA" id="ARBA00022553"/>
    </source>
</evidence>
<keyword evidence="19" id="KW-0137">Centromere</keyword>
<evidence type="ECO:0000256" key="10">
    <source>
        <dbReference type="ARBA" id="ARBA00022618"/>
    </source>
</evidence>